<gene>
    <name evidence="12" type="primary">atpF</name>
    <name evidence="15" type="ORF">IAB07_01270</name>
</gene>
<reference evidence="15" key="2">
    <citation type="journal article" date="2021" name="PeerJ">
        <title>Extensive microbial diversity within the chicken gut microbiome revealed by metagenomics and culture.</title>
        <authorList>
            <person name="Gilroy R."/>
            <person name="Ravi A."/>
            <person name="Getino M."/>
            <person name="Pursley I."/>
            <person name="Horton D.L."/>
            <person name="Alikhan N.F."/>
            <person name="Baker D."/>
            <person name="Gharbi K."/>
            <person name="Hall N."/>
            <person name="Watson M."/>
            <person name="Adriaenssens E.M."/>
            <person name="Foster-Nyarko E."/>
            <person name="Jarju S."/>
            <person name="Secka A."/>
            <person name="Antonio M."/>
            <person name="Oren A."/>
            <person name="Chaudhuri R.R."/>
            <person name="La Ragione R."/>
            <person name="Hildebrand F."/>
            <person name="Pallen M.J."/>
        </authorList>
    </citation>
    <scope>NUCLEOTIDE SEQUENCE</scope>
    <source>
        <strain evidence="15">9366</strain>
    </source>
</reference>
<keyword evidence="9 12" id="KW-0066">ATP synthesis</keyword>
<dbReference type="HAMAP" id="MF_01398">
    <property type="entry name" value="ATP_synth_b_bprime"/>
    <property type="match status" value="1"/>
</dbReference>
<evidence type="ECO:0000256" key="4">
    <source>
        <dbReference type="ARBA" id="ARBA00022692"/>
    </source>
</evidence>
<feature type="region of interest" description="Disordered" evidence="14">
    <location>
        <begin position="39"/>
        <end position="58"/>
    </location>
</feature>
<dbReference type="AlphaFoldDB" id="A0A9D1MLK0"/>
<dbReference type="Proteomes" id="UP000824145">
    <property type="component" value="Unassembled WGS sequence"/>
</dbReference>
<sequence>MPLNINWQQILLHLLNLVILAVGLYLILYKPVKKFMQKREDGYKEREEKTKAALDEAESKKEEYTSRLALIDEESARKREEADREMAKVREEKLAEAGAQAQVILESARERANKEHERIISGVSEDIKAIAEEMAEKAAMTSSVSDAYDKFLDAAEQGSGSAHSGSRKKVTSMSKNTGKGARKK</sequence>
<comment type="function">
    <text evidence="12">Component of the F(0) channel, it forms part of the peripheral stalk, linking F(1) to F(0).</text>
</comment>
<dbReference type="GO" id="GO:0005886">
    <property type="term" value="C:plasma membrane"/>
    <property type="evidence" value="ECO:0007669"/>
    <property type="project" value="UniProtKB-SubCell"/>
</dbReference>
<keyword evidence="7 12" id="KW-0406">Ion transport</keyword>
<keyword evidence="2 12" id="KW-0813">Transport</keyword>
<evidence type="ECO:0000256" key="3">
    <source>
        <dbReference type="ARBA" id="ARBA00022547"/>
    </source>
</evidence>
<evidence type="ECO:0000256" key="2">
    <source>
        <dbReference type="ARBA" id="ARBA00022448"/>
    </source>
</evidence>
<comment type="subunit">
    <text evidence="12">F-type ATPases have 2 components, F(1) - the catalytic core - and F(0) - the membrane proton channel. F(1) has five subunits: alpha(3), beta(3), gamma(1), delta(1), epsilon(1). F(0) has three main subunits: a(1), b(2) and c(10-14). The alpha and beta chains form an alternating ring which encloses part of the gamma chain. F(1) is attached to F(0) by a central stalk formed by the gamma and epsilon chains, while a peripheral stalk is formed by the delta and b chains.</text>
</comment>
<keyword evidence="4 12" id="KW-0812">Transmembrane</keyword>
<proteinExistence type="inferred from homology"/>
<evidence type="ECO:0000256" key="1">
    <source>
        <dbReference type="ARBA" id="ARBA00005513"/>
    </source>
</evidence>
<dbReference type="GO" id="GO:0045259">
    <property type="term" value="C:proton-transporting ATP synthase complex"/>
    <property type="evidence" value="ECO:0007669"/>
    <property type="project" value="UniProtKB-KW"/>
</dbReference>
<reference evidence="15" key="1">
    <citation type="submission" date="2020-10" db="EMBL/GenBank/DDBJ databases">
        <authorList>
            <person name="Gilroy R."/>
        </authorList>
    </citation>
    <scope>NUCLEOTIDE SEQUENCE</scope>
    <source>
        <strain evidence="15">9366</strain>
    </source>
</reference>
<dbReference type="GO" id="GO:0012505">
    <property type="term" value="C:endomembrane system"/>
    <property type="evidence" value="ECO:0007669"/>
    <property type="project" value="UniProtKB-SubCell"/>
</dbReference>
<organism evidence="15 16">
    <name type="scientific">Candidatus Caccalectryoclostridium excrementigallinarum</name>
    <dbReference type="NCBI Taxonomy" id="2840710"/>
    <lineage>
        <taxon>Bacteria</taxon>
        <taxon>Bacillati</taxon>
        <taxon>Bacillota</taxon>
        <taxon>Clostridia</taxon>
        <taxon>Christensenellales</taxon>
        <taxon>Christensenellaceae</taxon>
        <taxon>Christensenellaceae incertae sedis</taxon>
        <taxon>Candidatus Caccalectryoclostridium</taxon>
    </lineage>
</organism>
<keyword evidence="12" id="KW-1003">Cell membrane</keyword>
<feature type="region of interest" description="Disordered" evidence="14">
    <location>
        <begin position="156"/>
        <end position="184"/>
    </location>
</feature>
<evidence type="ECO:0000256" key="9">
    <source>
        <dbReference type="ARBA" id="ARBA00023310"/>
    </source>
</evidence>
<accession>A0A9D1MLK0</accession>
<protein>
    <recommendedName>
        <fullName evidence="12">ATP synthase subunit b</fullName>
    </recommendedName>
    <alternativeName>
        <fullName evidence="12">ATP synthase F(0) sector subunit b</fullName>
    </alternativeName>
    <alternativeName>
        <fullName evidence="12">ATPase subunit I</fullName>
    </alternativeName>
    <alternativeName>
        <fullName evidence="12">F-type ATPase subunit b</fullName>
        <shortName evidence="12">F-ATPase subunit b</shortName>
    </alternativeName>
</protein>
<dbReference type="GO" id="GO:0046961">
    <property type="term" value="F:proton-transporting ATPase activity, rotational mechanism"/>
    <property type="evidence" value="ECO:0007669"/>
    <property type="project" value="TreeGrafter"/>
</dbReference>
<keyword evidence="6 12" id="KW-1133">Transmembrane helix</keyword>
<comment type="similarity">
    <text evidence="1 12 13">Belongs to the ATPase B chain family.</text>
</comment>
<keyword evidence="3 12" id="KW-0138">CF(0)</keyword>
<evidence type="ECO:0000256" key="5">
    <source>
        <dbReference type="ARBA" id="ARBA00022781"/>
    </source>
</evidence>
<dbReference type="GO" id="GO:0046933">
    <property type="term" value="F:proton-transporting ATP synthase activity, rotational mechanism"/>
    <property type="evidence" value="ECO:0007669"/>
    <property type="project" value="UniProtKB-UniRule"/>
</dbReference>
<comment type="function">
    <text evidence="10 12">F(1)F(0) ATP synthase produces ATP from ADP in the presence of a proton or sodium gradient. F-type ATPases consist of two structural domains, F(1) containing the extramembraneous catalytic core and F(0) containing the membrane proton channel, linked together by a central stalk and a peripheral stalk. During catalysis, ATP synthesis in the catalytic domain of F(1) is coupled via a rotary mechanism of the central stalk subunits to proton translocation.</text>
</comment>
<dbReference type="PANTHER" id="PTHR33445:SF2">
    <property type="entry name" value="ATP SYNTHASE SUBUNIT B', CHLOROPLASTIC"/>
    <property type="match status" value="1"/>
</dbReference>
<dbReference type="EMBL" id="DVNJ01000003">
    <property type="protein sequence ID" value="HIU62386.1"/>
    <property type="molecule type" value="Genomic_DNA"/>
</dbReference>
<feature type="transmembrane region" description="Helical" evidence="12">
    <location>
        <begin position="6"/>
        <end position="29"/>
    </location>
</feature>
<dbReference type="InterPro" id="IPR050059">
    <property type="entry name" value="ATP_synthase_B_chain"/>
</dbReference>
<evidence type="ECO:0000256" key="7">
    <source>
        <dbReference type="ARBA" id="ARBA00023065"/>
    </source>
</evidence>
<evidence type="ECO:0000256" key="14">
    <source>
        <dbReference type="SAM" id="MobiDB-lite"/>
    </source>
</evidence>
<dbReference type="InterPro" id="IPR002146">
    <property type="entry name" value="ATP_synth_b/b'su_bac/chlpt"/>
</dbReference>
<evidence type="ECO:0000256" key="13">
    <source>
        <dbReference type="RuleBase" id="RU003848"/>
    </source>
</evidence>
<name>A0A9D1MLK0_9FIRM</name>
<evidence type="ECO:0000313" key="15">
    <source>
        <dbReference type="EMBL" id="HIU62386.1"/>
    </source>
</evidence>
<evidence type="ECO:0000256" key="6">
    <source>
        <dbReference type="ARBA" id="ARBA00022989"/>
    </source>
</evidence>
<evidence type="ECO:0000313" key="16">
    <source>
        <dbReference type="Proteomes" id="UP000824145"/>
    </source>
</evidence>
<comment type="caution">
    <text evidence="15">The sequence shown here is derived from an EMBL/GenBank/DDBJ whole genome shotgun (WGS) entry which is preliminary data.</text>
</comment>
<evidence type="ECO:0000256" key="12">
    <source>
        <dbReference type="HAMAP-Rule" id="MF_01398"/>
    </source>
</evidence>
<dbReference type="PANTHER" id="PTHR33445">
    <property type="entry name" value="ATP SYNTHASE SUBUNIT B', CHLOROPLASTIC"/>
    <property type="match status" value="1"/>
</dbReference>
<evidence type="ECO:0000256" key="11">
    <source>
        <dbReference type="ARBA" id="ARBA00037847"/>
    </source>
</evidence>
<keyword evidence="5 12" id="KW-0375">Hydrogen ion transport</keyword>
<evidence type="ECO:0000256" key="8">
    <source>
        <dbReference type="ARBA" id="ARBA00023136"/>
    </source>
</evidence>
<keyword evidence="8 12" id="KW-0472">Membrane</keyword>
<dbReference type="CDD" id="cd06503">
    <property type="entry name" value="ATP-synt_Fo_b"/>
    <property type="match status" value="1"/>
</dbReference>
<dbReference type="Pfam" id="PF00430">
    <property type="entry name" value="ATP-synt_B"/>
    <property type="match status" value="1"/>
</dbReference>
<comment type="subcellular location">
    <subcellularLocation>
        <location evidence="12">Cell membrane</location>
        <topology evidence="12">Single-pass membrane protein</topology>
    </subcellularLocation>
    <subcellularLocation>
        <location evidence="11">Endomembrane system</location>
        <topology evidence="11">Single-pass membrane protein</topology>
    </subcellularLocation>
</comment>
<evidence type="ECO:0000256" key="10">
    <source>
        <dbReference type="ARBA" id="ARBA00025198"/>
    </source>
</evidence>